<feature type="signal peptide" evidence="1">
    <location>
        <begin position="1"/>
        <end position="21"/>
    </location>
</feature>
<accession>A0A423K0P7</accession>
<reference evidence="2 3" key="1">
    <citation type="submission" date="2016-10" db="EMBL/GenBank/DDBJ databases">
        <title>Comparative genome analysis of multiple Pseudomonas spp. focuses on biocontrol and plant growth promoting traits.</title>
        <authorList>
            <person name="Tao X.-Y."/>
            <person name="Taylor C.G."/>
        </authorList>
    </citation>
    <scope>NUCLEOTIDE SEQUENCE [LARGE SCALE GENOMIC DNA]</scope>
    <source>
        <strain evidence="2 3">37A10</strain>
    </source>
</reference>
<proteinExistence type="predicted"/>
<dbReference type="RefSeq" id="WP_123511608.1">
    <property type="nucleotide sequence ID" value="NZ_MOBQ01000022.1"/>
</dbReference>
<dbReference type="Proteomes" id="UP000285349">
    <property type="component" value="Unassembled WGS sequence"/>
</dbReference>
<keyword evidence="1" id="KW-0732">Signal</keyword>
<feature type="chain" id="PRO_5019449317" description="DUF2790 domain-containing protein" evidence="1">
    <location>
        <begin position="22"/>
        <end position="85"/>
    </location>
</feature>
<comment type="caution">
    <text evidence="2">The sequence shown here is derived from an EMBL/GenBank/DDBJ whole genome shotgun (WGS) entry which is preliminary data.</text>
</comment>
<organism evidence="2 3">
    <name type="scientific">Pseudomonas frederiksbergensis</name>
    <dbReference type="NCBI Taxonomy" id="104087"/>
    <lineage>
        <taxon>Bacteria</taxon>
        <taxon>Pseudomonadati</taxon>
        <taxon>Pseudomonadota</taxon>
        <taxon>Gammaproteobacteria</taxon>
        <taxon>Pseudomonadales</taxon>
        <taxon>Pseudomonadaceae</taxon>
        <taxon>Pseudomonas</taxon>
    </lineage>
</organism>
<gene>
    <name evidence="2" type="ORF">BK666_17730</name>
</gene>
<dbReference type="OrthoDB" id="6903763at2"/>
<evidence type="ECO:0000256" key="1">
    <source>
        <dbReference type="SAM" id="SignalP"/>
    </source>
</evidence>
<sequence>MKLSSAAILFALIGIGAPAFADDATSNTPVESYSYGMKLDIQKVISISDTADQCGPVPTQMTYEDSQGQRHVLEYSIMGTGCSNG</sequence>
<dbReference type="AlphaFoldDB" id="A0A423K0P7"/>
<protein>
    <recommendedName>
        <fullName evidence="4">DUF2790 domain-containing protein</fullName>
    </recommendedName>
</protein>
<name>A0A423K0P7_9PSED</name>
<dbReference type="EMBL" id="MOBQ01000022">
    <property type="protein sequence ID" value="RON44201.1"/>
    <property type="molecule type" value="Genomic_DNA"/>
</dbReference>
<dbReference type="Gene3D" id="2.30.140.50">
    <property type="entry name" value="Protein of unknown function DUF2790"/>
    <property type="match status" value="1"/>
</dbReference>
<evidence type="ECO:0000313" key="3">
    <source>
        <dbReference type="Proteomes" id="UP000285349"/>
    </source>
</evidence>
<evidence type="ECO:0000313" key="2">
    <source>
        <dbReference type="EMBL" id="RON44201.1"/>
    </source>
</evidence>
<dbReference type="InterPro" id="IPR021245">
    <property type="entry name" value="DUF2790"/>
</dbReference>
<dbReference type="Pfam" id="PF10976">
    <property type="entry name" value="DUF2790"/>
    <property type="match status" value="1"/>
</dbReference>
<evidence type="ECO:0008006" key="4">
    <source>
        <dbReference type="Google" id="ProtNLM"/>
    </source>
</evidence>